<evidence type="ECO:0000313" key="2">
    <source>
        <dbReference type="EMBL" id="WOG97636.1"/>
    </source>
</evidence>
<dbReference type="EMBL" id="CP093346">
    <property type="protein sequence ID" value="WOG97636.1"/>
    <property type="molecule type" value="Genomic_DNA"/>
</dbReference>
<dbReference type="OMA" id="RFRYMNR"/>
<protein>
    <recommendedName>
        <fullName evidence="1">F-box/LRR-repeat protein 15/At3g58940/PEG3-like LRR domain-containing protein</fullName>
    </recommendedName>
</protein>
<dbReference type="Proteomes" id="UP000077755">
    <property type="component" value="Chromosome 4"/>
</dbReference>
<dbReference type="OrthoDB" id="9973021at2759"/>
<reference evidence="2" key="2">
    <citation type="submission" date="2022-03" db="EMBL/GenBank/DDBJ databases">
        <title>Draft title - Genomic analysis of global carrot germplasm unveils the trajectory of domestication and the origin of high carotenoid orange carrot.</title>
        <authorList>
            <person name="Iorizzo M."/>
            <person name="Ellison S."/>
            <person name="Senalik D."/>
            <person name="Macko-Podgorni A."/>
            <person name="Grzebelus D."/>
            <person name="Bostan H."/>
            <person name="Rolling W."/>
            <person name="Curaba J."/>
            <person name="Simon P."/>
        </authorList>
    </citation>
    <scope>NUCLEOTIDE SEQUENCE</scope>
    <source>
        <tissue evidence="2">Leaf</tissue>
    </source>
</reference>
<feature type="domain" description="F-box/LRR-repeat protein 15/At3g58940/PEG3-like LRR" evidence="1">
    <location>
        <begin position="122"/>
        <end position="224"/>
    </location>
</feature>
<dbReference type="KEGG" id="dcr:108217740"/>
<proteinExistence type="predicted"/>
<dbReference type="PANTHER" id="PTHR34145">
    <property type="entry name" value="OS02G0105600 PROTEIN"/>
    <property type="match status" value="1"/>
</dbReference>
<reference evidence="2" key="1">
    <citation type="journal article" date="2016" name="Nat. Genet.">
        <title>A high-quality carrot genome assembly provides new insights into carotenoid accumulation and asterid genome evolution.</title>
        <authorList>
            <person name="Iorizzo M."/>
            <person name="Ellison S."/>
            <person name="Senalik D."/>
            <person name="Zeng P."/>
            <person name="Satapoomin P."/>
            <person name="Huang J."/>
            <person name="Bowman M."/>
            <person name="Iovene M."/>
            <person name="Sanseverino W."/>
            <person name="Cavagnaro P."/>
            <person name="Yildiz M."/>
            <person name="Macko-Podgorni A."/>
            <person name="Moranska E."/>
            <person name="Grzebelus E."/>
            <person name="Grzebelus D."/>
            <person name="Ashrafi H."/>
            <person name="Zheng Z."/>
            <person name="Cheng S."/>
            <person name="Spooner D."/>
            <person name="Van Deynze A."/>
            <person name="Simon P."/>
        </authorList>
    </citation>
    <scope>NUCLEOTIDE SEQUENCE</scope>
    <source>
        <tissue evidence="2">Leaf</tissue>
    </source>
</reference>
<organism evidence="2 3">
    <name type="scientific">Daucus carota subsp. sativus</name>
    <name type="common">Carrot</name>
    <dbReference type="NCBI Taxonomy" id="79200"/>
    <lineage>
        <taxon>Eukaryota</taxon>
        <taxon>Viridiplantae</taxon>
        <taxon>Streptophyta</taxon>
        <taxon>Embryophyta</taxon>
        <taxon>Tracheophyta</taxon>
        <taxon>Spermatophyta</taxon>
        <taxon>Magnoliopsida</taxon>
        <taxon>eudicotyledons</taxon>
        <taxon>Gunneridae</taxon>
        <taxon>Pentapetalae</taxon>
        <taxon>asterids</taxon>
        <taxon>campanulids</taxon>
        <taxon>Apiales</taxon>
        <taxon>Apiaceae</taxon>
        <taxon>Apioideae</taxon>
        <taxon>Scandiceae</taxon>
        <taxon>Daucinae</taxon>
        <taxon>Daucus</taxon>
        <taxon>Daucus sect. Daucus</taxon>
    </lineage>
</organism>
<dbReference type="InterPro" id="IPR032675">
    <property type="entry name" value="LRR_dom_sf"/>
</dbReference>
<evidence type="ECO:0000313" key="3">
    <source>
        <dbReference type="Proteomes" id="UP000077755"/>
    </source>
</evidence>
<evidence type="ECO:0000259" key="1">
    <source>
        <dbReference type="Pfam" id="PF24758"/>
    </source>
</evidence>
<sequence length="418" mass="47331">MDDLPEALVQYIVSYMNNAKDVAFSNCVSKRWKDSMPYLKSLYFPRNIFDNLTGDTPDCIIRQMVSSICRLETLVVYCPFTSVGLASWLSVQGSFLRNLELRMDNLGDHQACTKSPSKLDCLRAASNVESLRLWGVLMIHPPNWDYFLKLRNLEIVGAKLEDPALAHALKACPNLTHLSLLGCEGLRSVPIELPQLQQCKLDFCGLGDCSLSVTSPTLESLQVQGCGWLQVPETKCLRTLSIANNSGRVYMVDFGKLSALESLSIRGVQWCWDAVSKILKLASEVKYLYMKVEFTGDFEALLPFPETDFVEFFSNHQKLQKFDIHGAMFAALCQKNSLRHIDSSFVIPCLEEVTVTIRSPLNAEQKMSTLESLVKYGKNLKKMTIKILQMKSNHSSADDFFEEICRFRYMNHKIISIE</sequence>
<dbReference type="Gramene" id="KZM98651">
    <property type="protein sequence ID" value="KZM98651"/>
    <property type="gene ID" value="DCAR_013987"/>
</dbReference>
<dbReference type="SUPFAM" id="SSF52047">
    <property type="entry name" value="RNI-like"/>
    <property type="match status" value="1"/>
</dbReference>
<dbReference type="InterPro" id="IPR055411">
    <property type="entry name" value="LRR_FXL15/At3g58940/PEG3-like"/>
</dbReference>
<name>A0A165XY02_DAUCS</name>
<gene>
    <name evidence="2" type="ORF">DCAR_0416977</name>
</gene>
<keyword evidence="3" id="KW-1185">Reference proteome</keyword>
<dbReference type="Pfam" id="PF24758">
    <property type="entry name" value="LRR_At5g56370"/>
    <property type="match status" value="1"/>
</dbReference>
<dbReference type="Gene3D" id="3.80.10.10">
    <property type="entry name" value="Ribonuclease Inhibitor"/>
    <property type="match status" value="1"/>
</dbReference>
<dbReference type="AlphaFoldDB" id="A0A165XY02"/>
<accession>A0A165XY02</accession>
<dbReference type="PANTHER" id="PTHR34145:SF28">
    <property type="entry name" value="F-BOX DOMAIN-CONTAINING PROTEIN"/>
    <property type="match status" value="1"/>
</dbReference>
<dbReference type="InterPro" id="IPR053772">
    <property type="entry name" value="At1g61320/At1g61330-like"/>
</dbReference>